<dbReference type="Proteomes" id="UP000249057">
    <property type="component" value="Unassembled WGS sequence"/>
</dbReference>
<accession>A0ACD1GKV0</accession>
<evidence type="ECO:0000313" key="2">
    <source>
        <dbReference type="Proteomes" id="UP000249057"/>
    </source>
</evidence>
<keyword evidence="2" id="KW-1185">Reference proteome</keyword>
<organism evidence="1 2">
    <name type="scientific">Aspergillus brunneoviolaceus CBS 621.78</name>
    <dbReference type="NCBI Taxonomy" id="1450534"/>
    <lineage>
        <taxon>Eukaryota</taxon>
        <taxon>Fungi</taxon>
        <taxon>Dikarya</taxon>
        <taxon>Ascomycota</taxon>
        <taxon>Pezizomycotina</taxon>
        <taxon>Eurotiomycetes</taxon>
        <taxon>Eurotiomycetidae</taxon>
        <taxon>Eurotiales</taxon>
        <taxon>Aspergillaceae</taxon>
        <taxon>Aspergillus</taxon>
        <taxon>Aspergillus subgen. Circumdati</taxon>
    </lineage>
</organism>
<dbReference type="EMBL" id="KZ825316">
    <property type="protein sequence ID" value="RAH49865.1"/>
    <property type="molecule type" value="Genomic_DNA"/>
</dbReference>
<reference evidence="1" key="1">
    <citation type="submission" date="2018-02" db="EMBL/GenBank/DDBJ databases">
        <title>The genomes of Aspergillus section Nigri reveals drivers in fungal speciation.</title>
        <authorList>
            <consortium name="DOE Joint Genome Institute"/>
            <person name="Vesth T.C."/>
            <person name="Nybo J."/>
            <person name="Theobald S."/>
            <person name="Brandl J."/>
            <person name="Frisvad J.C."/>
            <person name="Nielsen K.F."/>
            <person name="Lyhne E.K."/>
            <person name="Kogle M.E."/>
            <person name="Kuo A."/>
            <person name="Riley R."/>
            <person name="Clum A."/>
            <person name="Nolan M."/>
            <person name="Lipzen A."/>
            <person name="Salamov A."/>
            <person name="Henrissat B."/>
            <person name="Wiebenga A."/>
            <person name="De vries R.P."/>
            <person name="Grigoriev I.V."/>
            <person name="Mortensen U.H."/>
            <person name="Andersen M.R."/>
            <person name="Baker S.E."/>
        </authorList>
    </citation>
    <scope>NUCLEOTIDE SEQUENCE</scope>
    <source>
        <strain evidence="1">CBS 621.78</strain>
    </source>
</reference>
<protein>
    <submittedName>
        <fullName evidence="1">Uncharacterized protein</fullName>
    </submittedName>
</protein>
<evidence type="ECO:0000313" key="1">
    <source>
        <dbReference type="EMBL" id="RAH49865.1"/>
    </source>
</evidence>
<gene>
    <name evidence="1" type="ORF">BO95DRAFT_479139</name>
</gene>
<name>A0ACD1GKV0_9EURO</name>
<proteinExistence type="predicted"/>
<sequence>MSTSDDDGRTTPPHTTLASDTEAVEGSLTSSIEISCPWPGGKYIIRETESKLVIALKNGGLGLYALPTKETVDYDLGFYWNCVENDKGWLGLRNTVSGGFIGLASVQSSKAKISNATSLYHTMRHSFCARQHPDSGYVLLFIDTDDDDALLPMTTSNERLTFRYGKVTRWEFIKVDSL</sequence>